<feature type="compositionally biased region" description="Pro residues" evidence="1">
    <location>
        <begin position="476"/>
        <end position="487"/>
    </location>
</feature>
<evidence type="ECO:0000256" key="1">
    <source>
        <dbReference type="SAM" id="MobiDB-lite"/>
    </source>
</evidence>
<comment type="caution">
    <text evidence="2">The sequence shown here is derived from an EMBL/GenBank/DDBJ whole genome shotgun (WGS) entry which is preliminary data.</text>
</comment>
<feature type="compositionally biased region" description="Polar residues" evidence="1">
    <location>
        <begin position="492"/>
        <end position="505"/>
    </location>
</feature>
<dbReference type="Gene3D" id="3.40.50.300">
    <property type="entry name" value="P-loop containing nucleotide triphosphate hydrolases"/>
    <property type="match status" value="1"/>
</dbReference>
<proteinExistence type="predicted"/>
<dbReference type="InterPro" id="IPR027417">
    <property type="entry name" value="P-loop_NTPase"/>
</dbReference>
<sequence length="505" mass="54279">MLDRVDPAYLSVPDRVGSYGDEAIDLAKAYGRPPDAEQCIAIDAGLSYRAGGRSAALESGYVEPRQNGKTGGIVLPIVMFDLFLLPPDKIVWTAHLFKTARESFQDIVRIVENCDMLRKRVKKVTYANGEEAVELLSGAKLEFLARSKGGGRGIGGKRIVMDEALFLPSEAMGALMPTLAARSMTGDPHIMYASSAGVLGSDHLRGLRDRGRKGGDPSLIWVEWCAPGSWDKPGCQLGPECPHTVDTDGCALDDERLWKLANPALGRRISAEYVRSERRALPPEEFGRERLGWFTEPAGVDIENLLAKWADCADEDSKPTGRPVFFLDAAPGLKSVAIVAAMWRPDGLPHLEVVAYGQGSSWAPAHAAGLNRHNPLDWVIDPGGPAGALLPDLRAAGIDPREMTTRDLGQACSAFEAAVEAEAVRHLNDPVLLRAWRAASKRDLGDGLWAWSRRKSDGDICPLVGATGAFWGLAIQPPPTPAPPPPVVTATSARSETSELASAGF</sequence>
<name>A0ABW2HVQ2_9ACTN</name>
<evidence type="ECO:0000313" key="3">
    <source>
        <dbReference type="Proteomes" id="UP001596548"/>
    </source>
</evidence>
<evidence type="ECO:0000313" key="2">
    <source>
        <dbReference type="EMBL" id="MFC7276238.1"/>
    </source>
</evidence>
<reference evidence="3" key="1">
    <citation type="journal article" date="2019" name="Int. J. Syst. Evol. Microbiol.">
        <title>The Global Catalogue of Microorganisms (GCM) 10K type strain sequencing project: providing services to taxonomists for standard genome sequencing and annotation.</title>
        <authorList>
            <consortium name="The Broad Institute Genomics Platform"/>
            <consortium name="The Broad Institute Genome Sequencing Center for Infectious Disease"/>
            <person name="Wu L."/>
            <person name="Ma J."/>
        </authorList>
    </citation>
    <scope>NUCLEOTIDE SEQUENCE [LARGE SCALE GENOMIC DNA]</scope>
    <source>
        <strain evidence="3">XZYJT-10</strain>
    </source>
</reference>
<dbReference type="Proteomes" id="UP001596548">
    <property type="component" value="Unassembled WGS sequence"/>
</dbReference>
<evidence type="ECO:0008006" key="4">
    <source>
        <dbReference type="Google" id="ProtNLM"/>
    </source>
</evidence>
<dbReference type="EMBL" id="JBHTBJ010000013">
    <property type="protein sequence ID" value="MFC7276238.1"/>
    <property type="molecule type" value="Genomic_DNA"/>
</dbReference>
<keyword evidence="3" id="KW-1185">Reference proteome</keyword>
<accession>A0ABW2HVQ2</accession>
<gene>
    <name evidence="2" type="ORF">ACFQS1_19775</name>
</gene>
<organism evidence="2 3">
    <name type="scientific">Paractinoplanes rhizophilus</name>
    <dbReference type="NCBI Taxonomy" id="1416877"/>
    <lineage>
        <taxon>Bacteria</taxon>
        <taxon>Bacillati</taxon>
        <taxon>Actinomycetota</taxon>
        <taxon>Actinomycetes</taxon>
        <taxon>Micromonosporales</taxon>
        <taxon>Micromonosporaceae</taxon>
        <taxon>Paractinoplanes</taxon>
    </lineage>
</organism>
<dbReference type="RefSeq" id="WP_378970289.1">
    <property type="nucleotide sequence ID" value="NZ_JBHTBJ010000013.1"/>
</dbReference>
<feature type="region of interest" description="Disordered" evidence="1">
    <location>
        <begin position="476"/>
        <end position="505"/>
    </location>
</feature>
<protein>
    <recommendedName>
        <fullName evidence="4">Terminase</fullName>
    </recommendedName>
</protein>